<dbReference type="SUPFAM" id="SSF48264">
    <property type="entry name" value="Cytochrome P450"/>
    <property type="match status" value="1"/>
</dbReference>
<dbReference type="AlphaFoldDB" id="A0A0C3E1D2"/>
<dbReference type="PRINTS" id="PR00463">
    <property type="entry name" value="EP450I"/>
</dbReference>
<dbReference type="OrthoDB" id="1470350at2759"/>
<protein>
    <recommendedName>
        <fullName evidence="18">Cytochrome P450</fullName>
    </recommendedName>
</protein>
<evidence type="ECO:0000256" key="8">
    <source>
        <dbReference type="ARBA" id="ARBA00022989"/>
    </source>
</evidence>
<dbReference type="PROSITE" id="PS00086">
    <property type="entry name" value="CYTOCHROME_P450"/>
    <property type="match status" value="1"/>
</dbReference>
<evidence type="ECO:0000256" key="3">
    <source>
        <dbReference type="ARBA" id="ARBA00004721"/>
    </source>
</evidence>
<dbReference type="PANTHER" id="PTHR24305:SF166">
    <property type="entry name" value="CYTOCHROME P450 12A4, MITOCHONDRIAL-RELATED"/>
    <property type="match status" value="1"/>
</dbReference>
<keyword evidence="11 14" id="KW-0503">Monooxygenase</keyword>
<comment type="similarity">
    <text evidence="4 14">Belongs to the cytochrome P450 family.</text>
</comment>
<evidence type="ECO:0000256" key="2">
    <source>
        <dbReference type="ARBA" id="ARBA00004370"/>
    </source>
</evidence>
<dbReference type="GO" id="GO:0005506">
    <property type="term" value="F:iron ion binding"/>
    <property type="evidence" value="ECO:0007669"/>
    <property type="project" value="InterPro"/>
</dbReference>
<dbReference type="PRINTS" id="PR00385">
    <property type="entry name" value="P450"/>
</dbReference>
<keyword evidence="9 14" id="KW-0560">Oxidoreductase</keyword>
<keyword evidence="8 15" id="KW-1133">Transmembrane helix</keyword>
<keyword evidence="10 13" id="KW-0408">Iron</keyword>
<evidence type="ECO:0000256" key="9">
    <source>
        <dbReference type="ARBA" id="ARBA00023002"/>
    </source>
</evidence>
<evidence type="ECO:0008006" key="18">
    <source>
        <dbReference type="Google" id="ProtNLM"/>
    </source>
</evidence>
<dbReference type="GO" id="GO:0020037">
    <property type="term" value="F:heme binding"/>
    <property type="evidence" value="ECO:0007669"/>
    <property type="project" value="InterPro"/>
</dbReference>
<evidence type="ECO:0000256" key="15">
    <source>
        <dbReference type="SAM" id="Phobius"/>
    </source>
</evidence>
<keyword evidence="7 13" id="KW-0479">Metal-binding</keyword>
<keyword evidence="5 13" id="KW-0349">Heme</keyword>
<evidence type="ECO:0000256" key="5">
    <source>
        <dbReference type="ARBA" id="ARBA00022617"/>
    </source>
</evidence>
<feature type="transmembrane region" description="Helical" evidence="15">
    <location>
        <begin position="15"/>
        <end position="34"/>
    </location>
</feature>
<evidence type="ECO:0000256" key="10">
    <source>
        <dbReference type="ARBA" id="ARBA00023004"/>
    </source>
</evidence>
<reference evidence="17" key="2">
    <citation type="submission" date="2015-01" db="EMBL/GenBank/DDBJ databases">
        <title>Evolutionary Origins and Diversification of the Mycorrhizal Mutualists.</title>
        <authorList>
            <consortium name="DOE Joint Genome Institute"/>
            <consortium name="Mycorrhizal Genomics Consortium"/>
            <person name="Kohler A."/>
            <person name="Kuo A."/>
            <person name="Nagy L.G."/>
            <person name="Floudas D."/>
            <person name="Copeland A."/>
            <person name="Barry K.W."/>
            <person name="Cichocki N."/>
            <person name="Veneault-Fourrey C."/>
            <person name="LaButti K."/>
            <person name="Lindquist E.A."/>
            <person name="Lipzen A."/>
            <person name="Lundell T."/>
            <person name="Morin E."/>
            <person name="Murat C."/>
            <person name="Riley R."/>
            <person name="Ohm R."/>
            <person name="Sun H."/>
            <person name="Tunlid A."/>
            <person name="Henrissat B."/>
            <person name="Grigoriev I.V."/>
            <person name="Hibbett D.S."/>
            <person name="Martin F."/>
        </authorList>
    </citation>
    <scope>NUCLEOTIDE SEQUENCE [LARGE SCALE GENOMIC DNA]</scope>
    <source>
        <strain evidence="17">Foug A</strain>
    </source>
</reference>
<organism evidence="16 17">
    <name type="scientific">Scleroderma citrinum Foug A</name>
    <dbReference type="NCBI Taxonomy" id="1036808"/>
    <lineage>
        <taxon>Eukaryota</taxon>
        <taxon>Fungi</taxon>
        <taxon>Dikarya</taxon>
        <taxon>Basidiomycota</taxon>
        <taxon>Agaricomycotina</taxon>
        <taxon>Agaricomycetes</taxon>
        <taxon>Agaricomycetidae</taxon>
        <taxon>Boletales</taxon>
        <taxon>Sclerodermatineae</taxon>
        <taxon>Sclerodermataceae</taxon>
        <taxon>Scleroderma</taxon>
    </lineage>
</organism>
<dbReference type="InParanoid" id="A0A0C3E1D2"/>
<evidence type="ECO:0000256" key="12">
    <source>
        <dbReference type="ARBA" id="ARBA00023136"/>
    </source>
</evidence>
<evidence type="ECO:0000313" key="17">
    <source>
        <dbReference type="Proteomes" id="UP000053989"/>
    </source>
</evidence>
<dbReference type="STRING" id="1036808.A0A0C3E1D2"/>
<gene>
    <name evidence="16" type="ORF">SCLCIDRAFT_1215206</name>
</gene>
<dbReference type="Gene3D" id="1.10.630.10">
    <property type="entry name" value="Cytochrome P450"/>
    <property type="match status" value="1"/>
</dbReference>
<comment type="pathway">
    <text evidence="3">Secondary metabolite biosynthesis; terpenoid biosynthesis.</text>
</comment>
<dbReference type="InterPro" id="IPR017972">
    <property type="entry name" value="Cyt_P450_CS"/>
</dbReference>
<dbReference type="GO" id="GO:0004497">
    <property type="term" value="F:monooxygenase activity"/>
    <property type="evidence" value="ECO:0007669"/>
    <property type="project" value="UniProtKB-KW"/>
</dbReference>
<sequence>MPTHAYIDLLATSRISFFDVTAAIAAILALRMAIRTVRRNLHTTCLQGPPRKSFLFGYSMVAFGSSDAGSIYEEWAKKYGPVYAVPTMLGGKKIMLCDTKAIAHCCAREPRTYVHPNWVRRMTLRIFGKGILWAEGEAHKRQRKSLAPAFSHGAIRSLTHIFYNSAYKTKSTWESMVDASDDGSAIIEVQSWMNHISLDTIGLAGFSHDFGSLDAKPAAVTKIFDTIGESPTPSPIIIAQFLFAQVIHIVPIPGNEKLNEMQEILEGISKNLLERTKKDKENGVLNGQEDKSIMGVLLKAEDTVDSKLHSTLEETISQMKTFIFAGYETTSISLTWALIELARNFNIQSKLRQELVALGTDPTYDQLTNDLPYLDAVVHETLRFHPPITDSILMAAEDDVIPLSQPIHTRSGDVVDSIAVARGTQIEISLSCINRSAALWGPNAKMFWPERWLEEDGIPEAAQNVQGYRHLMTFGDGPRACLGKGFAVTEFKAVLSVLVKNFIFEMRDGPDTQVEMGRGMFPRPKMAGEEGNRVPLRVSRYDG</sequence>
<dbReference type="InterPro" id="IPR001128">
    <property type="entry name" value="Cyt_P450"/>
</dbReference>
<dbReference type="GO" id="GO:0016705">
    <property type="term" value="F:oxidoreductase activity, acting on paired donors, with incorporation or reduction of molecular oxygen"/>
    <property type="evidence" value="ECO:0007669"/>
    <property type="project" value="InterPro"/>
</dbReference>
<proteinExistence type="inferred from homology"/>
<dbReference type="HOGENOM" id="CLU_001570_5_11_1"/>
<accession>A0A0C3E1D2</accession>
<evidence type="ECO:0000256" key="13">
    <source>
        <dbReference type="PIRSR" id="PIRSR602401-1"/>
    </source>
</evidence>
<evidence type="ECO:0000256" key="7">
    <source>
        <dbReference type="ARBA" id="ARBA00022723"/>
    </source>
</evidence>
<dbReference type="InterPro" id="IPR050121">
    <property type="entry name" value="Cytochrome_P450_monoxygenase"/>
</dbReference>
<evidence type="ECO:0000256" key="4">
    <source>
        <dbReference type="ARBA" id="ARBA00010617"/>
    </source>
</evidence>
<evidence type="ECO:0000313" key="16">
    <source>
        <dbReference type="EMBL" id="KIM62334.1"/>
    </source>
</evidence>
<evidence type="ECO:0000256" key="6">
    <source>
        <dbReference type="ARBA" id="ARBA00022692"/>
    </source>
</evidence>
<name>A0A0C3E1D2_9AGAM</name>
<dbReference type="Proteomes" id="UP000053989">
    <property type="component" value="Unassembled WGS sequence"/>
</dbReference>
<dbReference type="EMBL" id="KN822043">
    <property type="protein sequence ID" value="KIM62334.1"/>
    <property type="molecule type" value="Genomic_DNA"/>
</dbReference>
<comment type="subcellular location">
    <subcellularLocation>
        <location evidence="2">Membrane</location>
    </subcellularLocation>
</comment>
<feature type="binding site" description="axial binding residue" evidence="13">
    <location>
        <position position="481"/>
    </location>
    <ligand>
        <name>heme</name>
        <dbReference type="ChEBI" id="CHEBI:30413"/>
    </ligand>
    <ligandPart>
        <name>Fe</name>
        <dbReference type="ChEBI" id="CHEBI:18248"/>
    </ligandPart>
</feature>
<keyword evidence="12 15" id="KW-0472">Membrane</keyword>
<dbReference type="InterPro" id="IPR036396">
    <property type="entry name" value="Cyt_P450_sf"/>
</dbReference>
<evidence type="ECO:0000256" key="1">
    <source>
        <dbReference type="ARBA" id="ARBA00001971"/>
    </source>
</evidence>
<keyword evidence="17" id="KW-1185">Reference proteome</keyword>
<reference evidence="16 17" key="1">
    <citation type="submission" date="2014-04" db="EMBL/GenBank/DDBJ databases">
        <authorList>
            <consortium name="DOE Joint Genome Institute"/>
            <person name="Kuo A."/>
            <person name="Kohler A."/>
            <person name="Nagy L.G."/>
            <person name="Floudas D."/>
            <person name="Copeland A."/>
            <person name="Barry K.W."/>
            <person name="Cichocki N."/>
            <person name="Veneault-Fourrey C."/>
            <person name="LaButti K."/>
            <person name="Lindquist E.A."/>
            <person name="Lipzen A."/>
            <person name="Lundell T."/>
            <person name="Morin E."/>
            <person name="Murat C."/>
            <person name="Sun H."/>
            <person name="Tunlid A."/>
            <person name="Henrissat B."/>
            <person name="Grigoriev I.V."/>
            <person name="Hibbett D.S."/>
            <person name="Martin F."/>
            <person name="Nordberg H.P."/>
            <person name="Cantor M.N."/>
            <person name="Hua S.X."/>
        </authorList>
    </citation>
    <scope>NUCLEOTIDE SEQUENCE [LARGE SCALE GENOMIC DNA]</scope>
    <source>
        <strain evidence="16 17">Foug A</strain>
    </source>
</reference>
<evidence type="ECO:0000256" key="11">
    <source>
        <dbReference type="ARBA" id="ARBA00023033"/>
    </source>
</evidence>
<dbReference type="GO" id="GO:0016020">
    <property type="term" value="C:membrane"/>
    <property type="evidence" value="ECO:0007669"/>
    <property type="project" value="UniProtKB-SubCell"/>
</dbReference>
<dbReference type="PANTHER" id="PTHR24305">
    <property type="entry name" value="CYTOCHROME P450"/>
    <property type="match status" value="1"/>
</dbReference>
<keyword evidence="6 15" id="KW-0812">Transmembrane</keyword>
<dbReference type="InterPro" id="IPR002401">
    <property type="entry name" value="Cyt_P450_E_grp-I"/>
</dbReference>
<comment type="cofactor">
    <cofactor evidence="1 13">
        <name>heme</name>
        <dbReference type="ChEBI" id="CHEBI:30413"/>
    </cofactor>
</comment>
<evidence type="ECO:0000256" key="14">
    <source>
        <dbReference type="RuleBase" id="RU000461"/>
    </source>
</evidence>
<dbReference type="Pfam" id="PF00067">
    <property type="entry name" value="p450"/>
    <property type="match status" value="1"/>
</dbReference>